<dbReference type="PANTHER" id="PTHR43194:SF4">
    <property type="entry name" value="AB HYDROLASE-1 DOMAIN-CONTAINING PROTEIN"/>
    <property type="match status" value="1"/>
</dbReference>
<dbReference type="AlphaFoldDB" id="A0A6J7HT45"/>
<dbReference type="Pfam" id="PF00561">
    <property type="entry name" value="Abhydrolase_1"/>
    <property type="match status" value="1"/>
</dbReference>
<reference evidence="2" key="1">
    <citation type="submission" date="2020-05" db="EMBL/GenBank/DDBJ databases">
        <authorList>
            <person name="Chiriac C."/>
            <person name="Salcher M."/>
            <person name="Ghai R."/>
            <person name="Kavagutti S V."/>
        </authorList>
    </citation>
    <scope>NUCLEOTIDE SEQUENCE</scope>
</reference>
<dbReference type="SUPFAM" id="SSF53474">
    <property type="entry name" value="alpha/beta-Hydrolases"/>
    <property type="match status" value="1"/>
</dbReference>
<dbReference type="Gene3D" id="3.40.50.1820">
    <property type="entry name" value="alpha/beta hydrolase"/>
    <property type="match status" value="1"/>
</dbReference>
<feature type="domain" description="AB hydrolase-1" evidence="1">
    <location>
        <begin position="37"/>
        <end position="189"/>
    </location>
</feature>
<evidence type="ECO:0000259" key="1">
    <source>
        <dbReference type="Pfam" id="PF00561"/>
    </source>
</evidence>
<sequence length="302" mass="30941">MTGVRQHWVLDPAGGDGAPAAMFVEQREPERVTGVHPVVLLHGGGGQGTDWGTTPDGRPGWADLLVDRGWQVHVVDRPGHGRSPGREPSPAAVPLTARVFAPGDRPDHTQWPGPGGPADPAVRQLAASSSGLPADLAAAQATEHRLLEELLTRTGPAVLLAHSLGACAAWLVAEARPDLVVAVVAVEPAGPPFLDVPGTPLRLPAGITAAPLGTDGVLTGLPRVPVAVVQGETSAQAAACGPVAAHLRDRGVTVDHLVLADHGLRGNGHGLVLELNNAEVLTVVLDWIATAGPSTPIEGDQQ</sequence>
<dbReference type="EMBL" id="CAFBMQ010000260">
    <property type="protein sequence ID" value="CAB4923484.1"/>
    <property type="molecule type" value="Genomic_DNA"/>
</dbReference>
<proteinExistence type="predicted"/>
<dbReference type="InterPro" id="IPR000073">
    <property type="entry name" value="AB_hydrolase_1"/>
</dbReference>
<protein>
    <submittedName>
        <fullName evidence="2">Unannotated protein</fullName>
    </submittedName>
</protein>
<evidence type="ECO:0000313" key="2">
    <source>
        <dbReference type="EMBL" id="CAB4923484.1"/>
    </source>
</evidence>
<dbReference type="PANTHER" id="PTHR43194">
    <property type="entry name" value="HYDROLASE ALPHA/BETA FOLD FAMILY"/>
    <property type="match status" value="1"/>
</dbReference>
<name>A0A6J7HT45_9ZZZZ</name>
<accession>A0A6J7HT45</accession>
<dbReference type="InterPro" id="IPR029058">
    <property type="entry name" value="AB_hydrolase_fold"/>
</dbReference>
<gene>
    <name evidence="2" type="ORF">UFOPK3609_01529</name>
</gene>
<dbReference type="InterPro" id="IPR050228">
    <property type="entry name" value="Carboxylesterase_BioH"/>
</dbReference>
<organism evidence="2">
    <name type="scientific">freshwater metagenome</name>
    <dbReference type="NCBI Taxonomy" id="449393"/>
    <lineage>
        <taxon>unclassified sequences</taxon>
        <taxon>metagenomes</taxon>
        <taxon>ecological metagenomes</taxon>
    </lineage>
</organism>